<keyword evidence="4 6" id="KW-1133">Transmembrane helix</keyword>
<evidence type="ECO:0000313" key="8">
    <source>
        <dbReference type="Proteomes" id="UP001208017"/>
    </source>
</evidence>
<evidence type="ECO:0000256" key="2">
    <source>
        <dbReference type="ARBA" id="ARBA00022475"/>
    </source>
</evidence>
<dbReference type="Pfam" id="PF01943">
    <property type="entry name" value="Polysacc_synt"/>
    <property type="match status" value="1"/>
</dbReference>
<evidence type="ECO:0000313" key="7">
    <source>
        <dbReference type="EMBL" id="MCX7569958.1"/>
    </source>
</evidence>
<sequence>MTIRTNTLPLRESAIFSLADALARLLGLLFLARFVALLGLEASAAFRIALPLLGLAAAFATIGLPQALTRYFATDGRARIPVAQLRTALLAAVLAALLSLGGWAALSWISTRTDLLHLGSERLLAAAIPLLLLLCLNGSLRGVLLGLGSTYAPAFGQVVEVTSRLCALLTLHEAAARVDSIELGLFVLTAGEAVVTLYLSLLLRRRLRRRGIDPGHTPRIRLFRDLLAVLRMSLGPTGQSLLATLGYALELPLAHRLLAETHGPAVAEQLVAGYSAVALPLLCLPMVLTDGLATALLPAAARQAKQGRATLGPSLQRLLLLTLLIALPATALLFLGAPALTAAFGVPAAATALLPLAWLTFPLYLQAPLSALLQAHGYSRALLAAGGLADAARLGALLLTGGDLPSALAAAVYTQTSVLLLLAAYRARAADSRFSM</sequence>
<name>A0ABT3WZ63_9BACL</name>
<comment type="caution">
    <text evidence="7">The sequence shown here is derived from an EMBL/GenBank/DDBJ whole genome shotgun (WGS) entry which is preliminary data.</text>
</comment>
<evidence type="ECO:0000256" key="4">
    <source>
        <dbReference type="ARBA" id="ARBA00022989"/>
    </source>
</evidence>
<dbReference type="PANTHER" id="PTHR30250:SF11">
    <property type="entry name" value="O-ANTIGEN TRANSPORTER-RELATED"/>
    <property type="match status" value="1"/>
</dbReference>
<keyword evidence="8" id="KW-1185">Reference proteome</keyword>
<dbReference type="EMBL" id="JAPMLT010000003">
    <property type="protein sequence ID" value="MCX7569958.1"/>
    <property type="molecule type" value="Genomic_DNA"/>
</dbReference>
<proteinExistence type="predicted"/>
<evidence type="ECO:0000256" key="5">
    <source>
        <dbReference type="ARBA" id="ARBA00023136"/>
    </source>
</evidence>
<feature type="transmembrane region" description="Helical" evidence="6">
    <location>
        <begin position="318"/>
        <end position="337"/>
    </location>
</feature>
<dbReference type="RefSeq" id="WP_267151206.1">
    <property type="nucleotide sequence ID" value="NZ_JAPMLT010000003.1"/>
</dbReference>
<evidence type="ECO:0000256" key="3">
    <source>
        <dbReference type="ARBA" id="ARBA00022692"/>
    </source>
</evidence>
<evidence type="ECO:0000256" key="1">
    <source>
        <dbReference type="ARBA" id="ARBA00004651"/>
    </source>
</evidence>
<accession>A0ABT3WZ63</accession>
<feature type="transmembrane region" description="Helical" evidence="6">
    <location>
        <begin position="123"/>
        <end position="144"/>
    </location>
</feature>
<keyword evidence="5 6" id="KW-0472">Membrane</keyword>
<reference evidence="7 8" key="1">
    <citation type="submission" date="2022-11" db="EMBL/GenBank/DDBJ databases">
        <title>Study of microbial diversity in lake waters.</title>
        <authorList>
            <person name="Zhang J."/>
        </authorList>
    </citation>
    <scope>NUCLEOTIDE SEQUENCE [LARGE SCALE GENOMIC DNA]</scope>
    <source>
        <strain evidence="7 8">DT12</strain>
    </source>
</reference>
<feature type="transmembrane region" description="Helical" evidence="6">
    <location>
        <begin position="269"/>
        <end position="297"/>
    </location>
</feature>
<gene>
    <name evidence="7" type="ORF">OS242_08270</name>
</gene>
<dbReference type="InterPro" id="IPR002797">
    <property type="entry name" value="Polysacc_synth"/>
</dbReference>
<feature type="transmembrane region" description="Helical" evidence="6">
    <location>
        <begin position="14"/>
        <end position="36"/>
    </location>
</feature>
<comment type="subcellular location">
    <subcellularLocation>
        <location evidence="1">Cell membrane</location>
        <topology evidence="1">Multi-pass membrane protein</topology>
    </subcellularLocation>
</comment>
<dbReference type="Proteomes" id="UP001208017">
    <property type="component" value="Unassembled WGS sequence"/>
</dbReference>
<keyword evidence="3 6" id="KW-0812">Transmembrane</keyword>
<feature type="transmembrane region" description="Helical" evidence="6">
    <location>
        <begin position="404"/>
        <end position="425"/>
    </location>
</feature>
<feature type="transmembrane region" description="Helical" evidence="6">
    <location>
        <begin position="88"/>
        <end position="111"/>
    </location>
</feature>
<keyword evidence="2" id="KW-1003">Cell membrane</keyword>
<dbReference type="InterPro" id="IPR050833">
    <property type="entry name" value="Poly_Biosynth_Transport"/>
</dbReference>
<feature type="transmembrane region" description="Helical" evidence="6">
    <location>
        <begin position="183"/>
        <end position="203"/>
    </location>
</feature>
<organism evidence="7 8">
    <name type="scientific">Tumebacillus lacus</name>
    <dbReference type="NCBI Taxonomy" id="2995335"/>
    <lineage>
        <taxon>Bacteria</taxon>
        <taxon>Bacillati</taxon>
        <taxon>Bacillota</taxon>
        <taxon>Bacilli</taxon>
        <taxon>Bacillales</taxon>
        <taxon>Alicyclobacillaceae</taxon>
        <taxon>Tumebacillus</taxon>
    </lineage>
</organism>
<protein>
    <submittedName>
        <fullName evidence="7">Oligosaccharide flippase family protein</fullName>
    </submittedName>
</protein>
<dbReference type="PANTHER" id="PTHR30250">
    <property type="entry name" value="PST FAMILY PREDICTED COLANIC ACID TRANSPORTER"/>
    <property type="match status" value="1"/>
</dbReference>
<feature type="transmembrane region" description="Helical" evidence="6">
    <location>
        <begin position="48"/>
        <end position="68"/>
    </location>
</feature>
<evidence type="ECO:0000256" key="6">
    <source>
        <dbReference type="SAM" id="Phobius"/>
    </source>
</evidence>
<feature type="transmembrane region" description="Helical" evidence="6">
    <location>
        <begin position="343"/>
        <end position="365"/>
    </location>
</feature>